<dbReference type="EMBL" id="BARU01025131">
    <property type="protein sequence ID" value="GAH57330.1"/>
    <property type="molecule type" value="Genomic_DNA"/>
</dbReference>
<evidence type="ECO:0000313" key="1">
    <source>
        <dbReference type="EMBL" id="GAH57330.1"/>
    </source>
</evidence>
<dbReference type="AlphaFoldDB" id="X1HJU2"/>
<protein>
    <submittedName>
        <fullName evidence="1">Uncharacterized protein</fullName>
    </submittedName>
</protein>
<gene>
    <name evidence="1" type="ORF">S03H2_40525</name>
</gene>
<organism evidence="1">
    <name type="scientific">marine sediment metagenome</name>
    <dbReference type="NCBI Taxonomy" id="412755"/>
    <lineage>
        <taxon>unclassified sequences</taxon>
        <taxon>metagenomes</taxon>
        <taxon>ecological metagenomes</taxon>
    </lineage>
</organism>
<proteinExistence type="predicted"/>
<accession>X1HJU2</accession>
<name>X1HJU2_9ZZZZ</name>
<comment type="caution">
    <text evidence="1">The sequence shown here is derived from an EMBL/GenBank/DDBJ whole genome shotgun (WGS) entry which is preliminary data.</text>
</comment>
<reference evidence="1" key="1">
    <citation type="journal article" date="2014" name="Front. Microbiol.">
        <title>High frequency of phylogenetically diverse reductive dehalogenase-homologous genes in deep subseafloor sedimentary metagenomes.</title>
        <authorList>
            <person name="Kawai M."/>
            <person name="Futagami T."/>
            <person name="Toyoda A."/>
            <person name="Takaki Y."/>
            <person name="Nishi S."/>
            <person name="Hori S."/>
            <person name="Arai W."/>
            <person name="Tsubouchi T."/>
            <person name="Morono Y."/>
            <person name="Uchiyama I."/>
            <person name="Ito T."/>
            <person name="Fujiyama A."/>
            <person name="Inagaki F."/>
            <person name="Takami H."/>
        </authorList>
    </citation>
    <scope>NUCLEOTIDE SEQUENCE</scope>
    <source>
        <strain evidence="1">Expedition CK06-06</strain>
    </source>
</reference>
<sequence>MKKAHSVHKFFIKEGEEPFFEVGIDDPKNWKHTKIRIECPEFKLEISLPRKVMDDIMDLVHDVEMLEIKTEVVDHGKPEDA</sequence>